<protein>
    <submittedName>
        <fullName evidence="2">Uncharacterized protein</fullName>
    </submittedName>
</protein>
<dbReference type="EMBL" id="CAJEWN010000056">
    <property type="protein sequence ID" value="CAD2154505.1"/>
    <property type="molecule type" value="Genomic_DNA"/>
</dbReference>
<accession>A0A6V7UDB9</accession>
<gene>
    <name evidence="2" type="ORF">MENT_LOCUS11517</name>
</gene>
<sequence>MKFALLITLTIYSTNAMVNVVPSVNPHVFVREINELRRHNTYSPPQGFLNNQSSDQISLKRKNTDRKISRKFKNLSITAKASQSDFHKFGAGAIETRNSPPNFNGAVDDYTIKDQKANEIHGLLTDQQTNRENYNKEKLKSSHFENKTNTIERNGDYKTLANEKKTIFNPNKIDPLNIHILNGHEHKTLDKGASRSYISIEKRANSAPVTENKETELSQNTNLEINEFNAKEVNNFLHVMNRFISIGGLAMKDLMDVHGNTMNSQGRISFIYAVKASSSERMFNIVKDILNIFEMNGIEDVKGVYSQLTSWAFGTFACNLPYSIKENNGDIVPFPAFGAEKELNMLLEMILYYNKENYGKIKQSVTEVITYISQLFSEEEFCDGGFSNVFNTPNFKTTRINSSPAAIEFHEYLGNFPYDFEMKVKSPGIQTFDPHEITNYIINVLRYSEITTNTPKEMLQEASKFFSEKEQRNKFISFLEYIKSKRLALISKDLFTIFEMHGIPEGEKRSQLCFWAINTFLLNLISTSTRKDRREIIYLYKFKINREQISEMLKLIYESSSNAEEKSKIRWSALNTATYILEMFKKGKDVFDGGCKETFFEDDKSEKKINSKILGGKSKK</sequence>
<comment type="caution">
    <text evidence="2">The sequence shown here is derived from an EMBL/GenBank/DDBJ whole genome shotgun (WGS) entry which is preliminary data.</text>
</comment>
<dbReference type="AlphaFoldDB" id="A0A6V7UDB9"/>
<proteinExistence type="predicted"/>
<organism evidence="2 3">
    <name type="scientific">Meloidogyne enterolobii</name>
    <name type="common">Root-knot nematode worm</name>
    <name type="synonym">Meloidogyne mayaguensis</name>
    <dbReference type="NCBI Taxonomy" id="390850"/>
    <lineage>
        <taxon>Eukaryota</taxon>
        <taxon>Metazoa</taxon>
        <taxon>Ecdysozoa</taxon>
        <taxon>Nematoda</taxon>
        <taxon>Chromadorea</taxon>
        <taxon>Rhabditida</taxon>
        <taxon>Tylenchina</taxon>
        <taxon>Tylenchomorpha</taxon>
        <taxon>Tylenchoidea</taxon>
        <taxon>Meloidogynidae</taxon>
        <taxon>Meloidogyninae</taxon>
        <taxon>Meloidogyne</taxon>
    </lineage>
</organism>
<feature type="chain" id="PRO_5028128624" evidence="1">
    <location>
        <begin position="17"/>
        <end position="620"/>
    </location>
</feature>
<dbReference type="Proteomes" id="UP000580250">
    <property type="component" value="Unassembled WGS sequence"/>
</dbReference>
<keyword evidence="1" id="KW-0732">Signal</keyword>
<dbReference type="OrthoDB" id="5893416at2759"/>
<reference evidence="2 3" key="1">
    <citation type="submission" date="2020-08" db="EMBL/GenBank/DDBJ databases">
        <authorList>
            <person name="Koutsovoulos G."/>
            <person name="Danchin GJ E."/>
        </authorList>
    </citation>
    <scope>NUCLEOTIDE SEQUENCE [LARGE SCALE GENOMIC DNA]</scope>
</reference>
<evidence type="ECO:0000313" key="3">
    <source>
        <dbReference type="Proteomes" id="UP000580250"/>
    </source>
</evidence>
<evidence type="ECO:0000313" key="2">
    <source>
        <dbReference type="EMBL" id="CAD2154505.1"/>
    </source>
</evidence>
<evidence type="ECO:0000256" key="1">
    <source>
        <dbReference type="SAM" id="SignalP"/>
    </source>
</evidence>
<feature type="signal peptide" evidence="1">
    <location>
        <begin position="1"/>
        <end position="16"/>
    </location>
</feature>
<name>A0A6V7UDB9_MELEN</name>